<evidence type="ECO:0000313" key="2">
    <source>
        <dbReference type="EMBL" id="EPQ51163.1"/>
    </source>
</evidence>
<dbReference type="RefSeq" id="XP_007870589.1">
    <property type="nucleotide sequence ID" value="XM_007872398.1"/>
</dbReference>
<keyword evidence="3" id="KW-1185">Reference proteome</keyword>
<protein>
    <submittedName>
        <fullName evidence="2">Uncharacterized protein</fullName>
    </submittedName>
</protein>
<feature type="compositionally biased region" description="Polar residues" evidence="1">
    <location>
        <begin position="409"/>
        <end position="424"/>
    </location>
</feature>
<dbReference type="Proteomes" id="UP000030669">
    <property type="component" value="Unassembled WGS sequence"/>
</dbReference>
<evidence type="ECO:0000313" key="3">
    <source>
        <dbReference type="Proteomes" id="UP000030669"/>
    </source>
</evidence>
<evidence type="ECO:0000256" key="1">
    <source>
        <dbReference type="SAM" id="MobiDB-lite"/>
    </source>
</evidence>
<feature type="compositionally biased region" description="Basic and acidic residues" evidence="1">
    <location>
        <begin position="393"/>
        <end position="408"/>
    </location>
</feature>
<feature type="compositionally biased region" description="Low complexity" evidence="1">
    <location>
        <begin position="296"/>
        <end position="305"/>
    </location>
</feature>
<name>S7PUS9_GLOTA</name>
<proteinExistence type="predicted"/>
<dbReference type="AlphaFoldDB" id="S7PUS9"/>
<feature type="compositionally biased region" description="Basic residues" evidence="1">
    <location>
        <begin position="277"/>
        <end position="295"/>
    </location>
</feature>
<feature type="compositionally biased region" description="Acidic residues" evidence="1">
    <location>
        <begin position="156"/>
        <end position="165"/>
    </location>
</feature>
<dbReference type="GeneID" id="19309890"/>
<feature type="compositionally biased region" description="Low complexity" evidence="1">
    <location>
        <begin position="193"/>
        <end position="207"/>
    </location>
</feature>
<accession>S7PUS9</accession>
<dbReference type="HOGENOM" id="CLU_535325_0_0_1"/>
<dbReference type="EMBL" id="KB469312">
    <property type="protein sequence ID" value="EPQ51163.1"/>
    <property type="molecule type" value="Genomic_DNA"/>
</dbReference>
<feature type="region of interest" description="Disordered" evidence="1">
    <location>
        <begin position="244"/>
        <end position="465"/>
    </location>
</feature>
<sequence length="509" mass="57217">MASTDIRVGRHKTTSINNNGGKTVPRSVLIVTVLSREAAVVGIKPSFPSRKGKRARGISEVPSGYLRKSVRLDESYQVWSEKIATDVIGYCVARVWIDCLSSPQVSYQPQARTLYTQMKASPMERIANWIEAYGDVQLKSPSDPPSPVDEWLGPDGTEDDYEYDDPSIPPRILLRYRDGRPDVVVDPLEDPESPYYHRSYSRSTSSSDHGHHGPRPVRVSAPNRNIYASPMPAQPEQIQILPARSNSSSSVPHHFPAPPSQAPSLAHSHSQPVPFHHSSRHPAHPAHRHPHHVPHGHPSQYAAPQPHYPPAHPAPGMGHSHSAPLPLPPPHRTDSRTAYTIPYWGPSQAPAERGRSRTHHAIREEDEGQYGDGRSRSVPRSSSHQRSRSRPGHHSDAESWYHGQERNRTVSFGSAQTYYPNGASTVHLPPSPRSGHTSLSPTSTKHSHHSYGSHHSQQHHHHHHAYPEKKGFFHRIFDVFDHHDREYEGMNPEEYHRRLVKRHPPTVHD</sequence>
<organism evidence="2 3">
    <name type="scientific">Gloeophyllum trabeum (strain ATCC 11539 / FP-39264 / Madison 617)</name>
    <name type="common">Brown rot fungus</name>
    <dbReference type="NCBI Taxonomy" id="670483"/>
    <lineage>
        <taxon>Eukaryota</taxon>
        <taxon>Fungi</taxon>
        <taxon>Dikarya</taxon>
        <taxon>Basidiomycota</taxon>
        <taxon>Agaricomycotina</taxon>
        <taxon>Agaricomycetes</taxon>
        <taxon>Gloeophyllales</taxon>
        <taxon>Gloeophyllaceae</taxon>
        <taxon>Gloeophyllum</taxon>
    </lineage>
</organism>
<dbReference type="OrthoDB" id="3249663at2759"/>
<dbReference type="OMA" id="CPESHET"/>
<reference evidence="2 3" key="1">
    <citation type="journal article" date="2012" name="Science">
        <title>The Paleozoic origin of enzymatic lignin decomposition reconstructed from 31 fungal genomes.</title>
        <authorList>
            <person name="Floudas D."/>
            <person name="Binder M."/>
            <person name="Riley R."/>
            <person name="Barry K."/>
            <person name="Blanchette R.A."/>
            <person name="Henrissat B."/>
            <person name="Martinez A.T."/>
            <person name="Otillar R."/>
            <person name="Spatafora J.W."/>
            <person name="Yadav J.S."/>
            <person name="Aerts A."/>
            <person name="Benoit I."/>
            <person name="Boyd A."/>
            <person name="Carlson A."/>
            <person name="Copeland A."/>
            <person name="Coutinho P.M."/>
            <person name="de Vries R.P."/>
            <person name="Ferreira P."/>
            <person name="Findley K."/>
            <person name="Foster B."/>
            <person name="Gaskell J."/>
            <person name="Glotzer D."/>
            <person name="Gorecki P."/>
            <person name="Heitman J."/>
            <person name="Hesse C."/>
            <person name="Hori C."/>
            <person name="Igarashi K."/>
            <person name="Jurgens J.A."/>
            <person name="Kallen N."/>
            <person name="Kersten P."/>
            <person name="Kohler A."/>
            <person name="Kuees U."/>
            <person name="Kumar T.K.A."/>
            <person name="Kuo A."/>
            <person name="LaButti K."/>
            <person name="Larrondo L.F."/>
            <person name="Lindquist E."/>
            <person name="Ling A."/>
            <person name="Lombard V."/>
            <person name="Lucas S."/>
            <person name="Lundell T."/>
            <person name="Martin R."/>
            <person name="McLaughlin D.J."/>
            <person name="Morgenstern I."/>
            <person name="Morin E."/>
            <person name="Murat C."/>
            <person name="Nagy L.G."/>
            <person name="Nolan M."/>
            <person name="Ohm R.A."/>
            <person name="Patyshakuliyeva A."/>
            <person name="Rokas A."/>
            <person name="Ruiz-Duenas F.J."/>
            <person name="Sabat G."/>
            <person name="Salamov A."/>
            <person name="Samejima M."/>
            <person name="Schmutz J."/>
            <person name="Slot J.C."/>
            <person name="St John F."/>
            <person name="Stenlid J."/>
            <person name="Sun H."/>
            <person name="Sun S."/>
            <person name="Syed K."/>
            <person name="Tsang A."/>
            <person name="Wiebenga A."/>
            <person name="Young D."/>
            <person name="Pisabarro A."/>
            <person name="Eastwood D.C."/>
            <person name="Martin F."/>
            <person name="Cullen D."/>
            <person name="Grigoriev I.V."/>
            <person name="Hibbett D.S."/>
        </authorList>
    </citation>
    <scope>NUCLEOTIDE SEQUENCE [LARGE SCALE GENOMIC DNA]</scope>
    <source>
        <strain evidence="2 3">ATCC 11539</strain>
    </source>
</reference>
<gene>
    <name evidence="2" type="ORF">GLOTRDRAFT_96693</name>
</gene>
<feature type="compositionally biased region" description="Basic residues" evidence="1">
    <location>
        <begin position="383"/>
        <end position="392"/>
    </location>
</feature>
<dbReference type="KEGG" id="gtr:GLOTRDRAFT_96693"/>
<feature type="region of interest" description="Disordered" evidence="1">
    <location>
        <begin position="137"/>
        <end position="229"/>
    </location>
</feature>
<feature type="compositionally biased region" description="Basic residues" evidence="1">
    <location>
        <begin position="445"/>
        <end position="464"/>
    </location>
</feature>
<feature type="compositionally biased region" description="Polar residues" evidence="1">
    <location>
        <begin position="434"/>
        <end position="444"/>
    </location>
</feature>